<evidence type="ECO:0000313" key="2">
    <source>
        <dbReference type="Proteomes" id="UP000324897"/>
    </source>
</evidence>
<dbReference type="Proteomes" id="UP000324897">
    <property type="component" value="Chromosome 6"/>
</dbReference>
<organism evidence="1 2">
    <name type="scientific">Eragrostis curvula</name>
    <name type="common">weeping love grass</name>
    <dbReference type="NCBI Taxonomy" id="38414"/>
    <lineage>
        <taxon>Eukaryota</taxon>
        <taxon>Viridiplantae</taxon>
        <taxon>Streptophyta</taxon>
        <taxon>Embryophyta</taxon>
        <taxon>Tracheophyta</taxon>
        <taxon>Spermatophyta</taxon>
        <taxon>Magnoliopsida</taxon>
        <taxon>Liliopsida</taxon>
        <taxon>Poales</taxon>
        <taxon>Poaceae</taxon>
        <taxon>PACMAD clade</taxon>
        <taxon>Chloridoideae</taxon>
        <taxon>Eragrostideae</taxon>
        <taxon>Eragrostidinae</taxon>
        <taxon>Eragrostis</taxon>
    </lineage>
</organism>
<name>A0A5J9WSD0_9POAL</name>
<reference evidence="1 2" key="1">
    <citation type="journal article" date="2019" name="Sci. Rep.">
        <title>A high-quality genome of Eragrostis curvula grass provides insights into Poaceae evolution and supports new strategies to enhance forage quality.</title>
        <authorList>
            <person name="Carballo J."/>
            <person name="Santos B.A.C.M."/>
            <person name="Zappacosta D."/>
            <person name="Garbus I."/>
            <person name="Selva J.P."/>
            <person name="Gallo C.A."/>
            <person name="Diaz A."/>
            <person name="Albertini E."/>
            <person name="Caccamo M."/>
            <person name="Echenique V."/>
        </authorList>
    </citation>
    <scope>NUCLEOTIDE SEQUENCE [LARGE SCALE GENOMIC DNA]</scope>
    <source>
        <strain evidence="2">cv. Victoria</strain>
        <tissue evidence="1">Leaf</tissue>
    </source>
</reference>
<keyword evidence="2" id="KW-1185">Reference proteome</keyword>
<dbReference type="EMBL" id="RWGY01000002">
    <property type="protein sequence ID" value="TVU50775.1"/>
    <property type="molecule type" value="Genomic_DNA"/>
</dbReference>
<accession>A0A5J9WSD0</accession>
<evidence type="ECO:0000313" key="1">
    <source>
        <dbReference type="EMBL" id="TVU50775.1"/>
    </source>
</evidence>
<comment type="caution">
    <text evidence="1">The sequence shown here is derived from an EMBL/GenBank/DDBJ whole genome shotgun (WGS) entry which is preliminary data.</text>
</comment>
<proteinExistence type="predicted"/>
<feature type="non-terminal residue" evidence="1">
    <location>
        <position position="1"/>
    </location>
</feature>
<sequence length="93" mass="10382">MVFYNKNWCCCASVFAAFQLILVVFLSTSILLSKHICKILCIFNVYSAVRLASVDLWEEIILCRTGDSAVDLEFLELLDTAIDSLGPVIYAVV</sequence>
<protein>
    <submittedName>
        <fullName evidence="1">Uncharacterized protein</fullName>
    </submittedName>
</protein>
<dbReference type="Gramene" id="TVU50775">
    <property type="protein sequence ID" value="TVU50775"/>
    <property type="gene ID" value="EJB05_02164"/>
</dbReference>
<dbReference type="AlphaFoldDB" id="A0A5J9WSD0"/>
<gene>
    <name evidence="1" type="ORF">EJB05_02164</name>
</gene>